<dbReference type="SUPFAM" id="SSF53448">
    <property type="entry name" value="Nucleotide-diphospho-sugar transferases"/>
    <property type="match status" value="1"/>
</dbReference>
<evidence type="ECO:0000256" key="5">
    <source>
        <dbReference type="ARBA" id="ARBA00022968"/>
    </source>
</evidence>
<keyword evidence="4" id="KW-0812">Transmembrane</keyword>
<protein>
    <recommendedName>
        <fullName evidence="9">Hexosyltransferase</fullName>
        <ecNumber evidence="9">2.4.1.-</ecNumber>
    </recommendedName>
</protein>
<organism evidence="10 11">
    <name type="scientific">Eptatretus burgeri</name>
    <name type="common">Inshore hagfish</name>
    <dbReference type="NCBI Taxonomy" id="7764"/>
    <lineage>
        <taxon>Eukaryota</taxon>
        <taxon>Metazoa</taxon>
        <taxon>Chordata</taxon>
        <taxon>Craniata</taxon>
        <taxon>Vertebrata</taxon>
        <taxon>Cyclostomata</taxon>
        <taxon>Myxini</taxon>
        <taxon>Myxiniformes</taxon>
        <taxon>Myxinidae</taxon>
        <taxon>Eptatretinae</taxon>
        <taxon>Eptatretus</taxon>
    </lineage>
</organism>
<comment type="similarity">
    <text evidence="2 9">Belongs to the chondroitin N-acetylgalactosaminyltransferase family.</text>
</comment>
<dbReference type="InterPro" id="IPR008428">
    <property type="entry name" value="Chond_GalNAc"/>
</dbReference>
<keyword evidence="5 9" id="KW-0735">Signal-anchor</keyword>
<dbReference type="InterPro" id="IPR051227">
    <property type="entry name" value="CS_glycosyltransferase"/>
</dbReference>
<evidence type="ECO:0000256" key="2">
    <source>
        <dbReference type="ARBA" id="ARBA00009239"/>
    </source>
</evidence>
<dbReference type="PANTHER" id="PTHR12369">
    <property type="entry name" value="CHONDROITIN SYNTHASE"/>
    <property type="match status" value="1"/>
</dbReference>
<sequence length="777" mass="88529">MEVLHKQDDHGMDHVEVAWKQLSSGGPFFIIDSRHISLYVDEMGMMMDEVEHIPLTKATTPDTVTTLDATNGTQDPWGKEVNLRKAAMLNHNSQDDFYQVPLLDPAWLTGVLPEHPYNPSYTIRGLPLLHYQELQFVHMTYVYPNDYTRRMHVERENPCTYHEPLKHLTRLGFHHYMKMRTVQDSLDDDLSENVSYVSTMQPESAMGAGRNGRGAYYAKHISTKDIGNIFLHSRISGLLGALNSNVTTLLTHTQKHTIKDPHKEIVKLLKVENGFDNGQAGIESLSVPGHGRTTNNSQLAKRLLQANKVHQSAGNWESEEIWDHLGSYQDTVNQNNVKPLVSMGTHSPISLNPGYGDKRAAERHAMTSLKYKIITNGIISPEKQVHPIAKTQFGYNNGNDMRITWPQRMVRHLASWQHTIDASALDVERFQSEKMKLHCNTSGNMLIGSQEATAITSVFMRQLNIQHPGLFKLQRLVSMEKKHDHVQGDRYLLEMELEMESESSHRARKRRVAEYVFVPRLRGQTRARGFTRAGAKSIETGEPLLFKPKGFQWQPRKTVHFLVPVRNQACWLLRLISEFERLFVATGDADFSLVLADGSSDDMVVEKALKRSSLPRYHYVRLNGRFQHAAALQAGADLITDPHSILFLGDLHLSFPHSILDSIRKHCIEHTMAFAPIVMCLDCGSTLEDPRGYWEVNDFGLFAMYKSDFERVGGLNTQELQVQLGGKDRELLHRVLAAGMEVVRLRLRNFYYHFHSRRGTWEHSRIGARSSTHSPNT</sequence>
<keyword evidence="8" id="KW-0472">Membrane</keyword>
<dbReference type="PANTHER" id="PTHR12369:SF15">
    <property type="entry name" value="BETA-1,4-N-ACETYLGALACTOSAMINYLTRANSFERASE 3"/>
    <property type="match status" value="1"/>
</dbReference>
<keyword evidence="7 9" id="KW-0333">Golgi apparatus</keyword>
<dbReference type="Proteomes" id="UP000694388">
    <property type="component" value="Unplaced"/>
</dbReference>
<reference evidence="10" key="1">
    <citation type="submission" date="2025-05" db="UniProtKB">
        <authorList>
            <consortium name="Ensembl"/>
        </authorList>
    </citation>
    <scope>IDENTIFICATION</scope>
</reference>
<dbReference type="Ensembl" id="ENSEBUT00000010649.1">
    <property type="protein sequence ID" value="ENSEBUP00000010108.1"/>
    <property type="gene ID" value="ENSEBUG00000006496.1"/>
</dbReference>
<evidence type="ECO:0000256" key="4">
    <source>
        <dbReference type="ARBA" id="ARBA00022692"/>
    </source>
</evidence>
<evidence type="ECO:0000256" key="9">
    <source>
        <dbReference type="RuleBase" id="RU364016"/>
    </source>
</evidence>
<dbReference type="InterPro" id="IPR029044">
    <property type="entry name" value="Nucleotide-diphossugar_trans"/>
</dbReference>
<dbReference type="AlphaFoldDB" id="A0A8C4Q505"/>
<dbReference type="GO" id="GO:0032580">
    <property type="term" value="C:Golgi cisterna membrane"/>
    <property type="evidence" value="ECO:0007669"/>
    <property type="project" value="UniProtKB-SubCell"/>
</dbReference>
<comment type="subcellular location">
    <subcellularLocation>
        <location evidence="1 9">Golgi apparatus</location>
        <location evidence="1 9">Golgi stack membrane</location>
        <topology evidence="1 9">Single-pass type II membrane protein</topology>
    </subcellularLocation>
</comment>
<dbReference type="GeneTree" id="ENSGT01050000244857"/>
<dbReference type="EC" id="2.4.1.-" evidence="9"/>
<evidence type="ECO:0000313" key="11">
    <source>
        <dbReference type="Proteomes" id="UP000694388"/>
    </source>
</evidence>
<keyword evidence="6" id="KW-1133">Transmembrane helix</keyword>
<accession>A0A8C4Q505</accession>
<evidence type="ECO:0000256" key="6">
    <source>
        <dbReference type="ARBA" id="ARBA00022989"/>
    </source>
</evidence>
<evidence type="ECO:0000313" key="10">
    <source>
        <dbReference type="Ensembl" id="ENSEBUP00000010129.1"/>
    </source>
</evidence>
<name>A0A8C4Q505_EPTBU</name>
<dbReference type="Gene3D" id="3.90.550.10">
    <property type="entry name" value="Spore Coat Polysaccharide Biosynthesis Protein SpsA, Chain A"/>
    <property type="match status" value="1"/>
</dbReference>
<evidence type="ECO:0000256" key="1">
    <source>
        <dbReference type="ARBA" id="ARBA00004447"/>
    </source>
</evidence>
<keyword evidence="3 9" id="KW-0808">Transferase</keyword>
<keyword evidence="11" id="KW-1185">Reference proteome</keyword>
<evidence type="ECO:0000256" key="3">
    <source>
        <dbReference type="ARBA" id="ARBA00022679"/>
    </source>
</evidence>
<evidence type="ECO:0000256" key="8">
    <source>
        <dbReference type="ARBA" id="ARBA00023136"/>
    </source>
</evidence>
<dbReference type="Pfam" id="PF05679">
    <property type="entry name" value="CHGN"/>
    <property type="match status" value="1"/>
</dbReference>
<proteinExistence type="inferred from homology"/>
<evidence type="ECO:0000256" key="7">
    <source>
        <dbReference type="ARBA" id="ARBA00023034"/>
    </source>
</evidence>
<dbReference type="GO" id="GO:0008376">
    <property type="term" value="F:acetylgalactosaminyltransferase activity"/>
    <property type="evidence" value="ECO:0007669"/>
    <property type="project" value="InterPro"/>
</dbReference>
<dbReference type="Ensembl" id="ENSEBUT00000010669.1">
    <property type="protein sequence ID" value="ENSEBUP00000010129.1"/>
    <property type="gene ID" value="ENSEBUG00000006496.1"/>
</dbReference>